<evidence type="ECO:0000313" key="3">
    <source>
        <dbReference type="Proteomes" id="UP001597215"/>
    </source>
</evidence>
<sequence length="319" mass="34513">MRFAPSLFAFASMFLAAASAIAADWRAVDPAQLQALQDDDIERHRSKEGSFDGLEISETRFSENGFDWHLLRFANAAKSDGPFWVVPHDDENAAFDAMLAGLRKYGGIAIVVNTGPSSSRRQAGAGVCGVRTAASSGCDPNRNFDARTPLFTNAILGEWKAGRPIIALHTNGDGFSGDGAGGRGDITMLDARAFLSGERRARQDGYFAINPVPPLDDPDVYAIIPYHSAKGISRGEAACRAALNRKGINVWHERVGKSDGSLSNYVALNRPEIAYINFEAQRDADVSVGAEVQQIMFDAYLVECSALWNQPVANPTMVR</sequence>
<dbReference type="EMBL" id="JBHUEL010000004">
    <property type="protein sequence ID" value="MFD1766250.1"/>
    <property type="molecule type" value="Genomic_DNA"/>
</dbReference>
<feature type="signal peptide" evidence="1">
    <location>
        <begin position="1"/>
        <end position="22"/>
    </location>
</feature>
<feature type="chain" id="PRO_5047108879" evidence="1">
    <location>
        <begin position="23"/>
        <end position="319"/>
    </location>
</feature>
<gene>
    <name evidence="2" type="ORF">ACFSAG_05270</name>
</gene>
<organism evidence="2 3">
    <name type="scientific">Sphingorhabdus buctiana</name>
    <dbReference type="NCBI Taxonomy" id="1508805"/>
    <lineage>
        <taxon>Bacteria</taxon>
        <taxon>Pseudomonadati</taxon>
        <taxon>Pseudomonadota</taxon>
        <taxon>Alphaproteobacteria</taxon>
        <taxon>Sphingomonadales</taxon>
        <taxon>Sphingomonadaceae</taxon>
        <taxon>Sphingorhabdus</taxon>
    </lineage>
</organism>
<proteinExistence type="predicted"/>
<dbReference type="Proteomes" id="UP001597215">
    <property type="component" value="Unassembled WGS sequence"/>
</dbReference>
<comment type="caution">
    <text evidence="2">The sequence shown here is derived from an EMBL/GenBank/DDBJ whole genome shotgun (WGS) entry which is preliminary data.</text>
</comment>
<evidence type="ECO:0000313" key="2">
    <source>
        <dbReference type="EMBL" id="MFD1766250.1"/>
    </source>
</evidence>
<reference evidence="3" key="1">
    <citation type="journal article" date="2019" name="Int. J. Syst. Evol. Microbiol.">
        <title>The Global Catalogue of Microorganisms (GCM) 10K type strain sequencing project: providing services to taxonomists for standard genome sequencing and annotation.</title>
        <authorList>
            <consortium name="The Broad Institute Genomics Platform"/>
            <consortium name="The Broad Institute Genome Sequencing Center for Infectious Disease"/>
            <person name="Wu L."/>
            <person name="Ma J."/>
        </authorList>
    </citation>
    <scope>NUCLEOTIDE SEQUENCE [LARGE SCALE GENOMIC DNA]</scope>
    <source>
        <strain evidence="3">CGMCC 1.12449</strain>
    </source>
</reference>
<accession>A0ABW4MBL7</accession>
<keyword evidence="3" id="KW-1185">Reference proteome</keyword>
<protein>
    <submittedName>
        <fullName evidence="2">Uncharacterized protein</fullName>
    </submittedName>
</protein>
<keyword evidence="1" id="KW-0732">Signal</keyword>
<evidence type="ECO:0000256" key="1">
    <source>
        <dbReference type="SAM" id="SignalP"/>
    </source>
</evidence>
<name>A0ABW4MBL7_9SPHN</name>